<keyword evidence="2" id="KW-1185">Reference proteome</keyword>
<dbReference type="KEGG" id="wma:WM2015_2057"/>
<dbReference type="Proteomes" id="UP000066624">
    <property type="component" value="Chromosome"/>
</dbReference>
<evidence type="ECO:0000313" key="2">
    <source>
        <dbReference type="Proteomes" id="UP000066624"/>
    </source>
</evidence>
<proteinExistence type="predicted"/>
<name>A0A0K0XXR1_9GAMM</name>
<accession>A0A0K0XXR1</accession>
<evidence type="ECO:0000313" key="1">
    <source>
        <dbReference type="EMBL" id="AKS42422.1"/>
    </source>
</evidence>
<dbReference type="EMBL" id="CP012154">
    <property type="protein sequence ID" value="AKS42422.1"/>
    <property type="molecule type" value="Genomic_DNA"/>
</dbReference>
<dbReference type="STRING" id="1579979.WM2015_2057"/>
<protein>
    <submittedName>
        <fullName evidence="1">Uncharacterized protein</fullName>
    </submittedName>
</protein>
<reference evidence="1 2" key="1">
    <citation type="submission" date="2015-07" db="EMBL/GenBank/DDBJ databases">
        <authorList>
            <person name="Noorani M."/>
        </authorList>
    </citation>
    <scope>NUCLEOTIDE SEQUENCE [LARGE SCALE GENOMIC DNA]</scope>
    <source>
        <strain evidence="1 2">KCTC 42284</strain>
    </source>
</reference>
<sequence length="130" mass="14327">MADDTDPFETFSSETLRRAEEMCAGLSLNLSLDRRGQSKIFNGAVSDLDDPAGRHVSVTVAEVGDRPWFTLISDRPLAASRNALLVFRVPPGQDRKFIGRHAASEPGKRGSDDAKRQVVRFEIIRDVGKS</sequence>
<organism evidence="1 2">
    <name type="scientific">Wenzhouxiangella marina</name>
    <dbReference type="NCBI Taxonomy" id="1579979"/>
    <lineage>
        <taxon>Bacteria</taxon>
        <taxon>Pseudomonadati</taxon>
        <taxon>Pseudomonadota</taxon>
        <taxon>Gammaproteobacteria</taxon>
        <taxon>Chromatiales</taxon>
        <taxon>Wenzhouxiangellaceae</taxon>
        <taxon>Wenzhouxiangella</taxon>
    </lineage>
</organism>
<gene>
    <name evidence="1" type="ORF">WM2015_2057</name>
</gene>
<dbReference type="AlphaFoldDB" id="A0A0K0XXR1"/>